<reference evidence="3" key="1">
    <citation type="submission" date="2019-10" db="EMBL/GenBank/DDBJ databases">
        <title>Metagenomic sequencing of thiosulfate-disproportionating enrichment culture.</title>
        <authorList>
            <person name="Umezawa K."/>
            <person name="Kojima H."/>
            <person name="Fukui M."/>
        </authorList>
    </citation>
    <scope>NUCLEOTIDE SEQUENCE</scope>
    <source>
        <strain evidence="3">45J</strain>
    </source>
</reference>
<comment type="similarity">
    <text evidence="1">Belongs to the GroES chaperonin family.</text>
</comment>
<dbReference type="GO" id="GO:0051087">
    <property type="term" value="F:protein-folding chaperone binding"/>
    <property type="evidence" value="ECO:0007669"/>
    <property type="project" value="TreeGrafter"/>
</dbReference>
<dbReference type="Gene3D" id="2.30.33.40">
    <property type="entry name" value="GroES chaperonin"/>
    <property type="match status" value="1"/>
</dbReference>
<dbReference type="GO" id="GO:0046872">
    <property type="term" value="F:metal ion binding"/>
    <property type="evidence" value="ECO:0007669"/>
    <property type="project" value="TreeGrafter"/>
</dbReference>
<dbReference type="SMART" id="SM00883">
    <property type="entry name" value="Cpn10"/>
    <property type="match status" value="1"/>
</dbReference>
<dbReference type="InterPro" id="IPR011032">
    <property type="entry name" value="GroES-like_sf"/>
</dbReference>
<dbReference type="AlphaFoldDB" id="A0A5J4L4L4"/>
<dbReference type="PANTHER" id="PTHR10772">
    <property type="entry name" value="10 KDA HEAT SHOCK PROTEIN"/>
    <property type="match status" value="1"/>
</dbReference>
<sequence>MKIKPLKDRVVVKYSEEEMEKTAGGIYVPDVAKEKPQKGTVEAVGSEVKEVKVGNTVLFDKYSGSKIKLNDTEYLIIKEEDILGIIE</sequence>
<gene>
    <name evidence="3" type="ORF">A45J_0892</name>
</gene>
<dbReference type="Pfam" id="PF00166">
    <property type="entry name" value="Cpn10"/>
    <property type="match status" value="1"/>
</dbReference>
<protein>
    <submittedName>
        <fullName evidence="3">Co-chaperone GroES</fullName>
    </submittedName>
</protein>
<dbReference type="EMBL" id="BLAB01000001">
    <property type="protein sequence ID" value="GER93159.1"/>
    <property type="molecule type" value="Genomic_DNA"/>
</dbReference>
<dbReference type="GO" id="GO:0005524">
    <property type="term" value="F:ATP binding"/>
    <property type="evidence" value="ECO:0007669"/>
    <property type="project" value="InterPro"/>
</dbReference>
<dbReference type="HAMAP" id="MF_00580">
    <property type="entry name" value="CH10"/>
    <property type="match status" value="1"/>
</dbReference>
<dbReference type="GO" id="GO:0051082">
    <property type="term" value="F:unfolded protein binding"/>
    <property type="evidence" value="ECO:0007669"/>
    <property type="project" value="TreeGrafter"/>
</dbReference>
<dbReference type="NCBIfam" id="NF001531">
    <property type="entry name" value="PRK00364.2-2"/>
    <property type="match status" value="1"/>
</dbReference>
<proteinExistence type="inferred from homology"/>
<dbReference type="PRINTS" id="PR00297">
    <property type="entry name" value="CHAPERONIN10"/>
</dbReference>
<dbReference type="InterPro" id="IPR020818">
    <property type="entry name" value="Chaperonin_GroES"/>
</dbReference>
<accession>A0A5J4L4L4</accession>
<dbReference type="InterPro" id="IPR037124">
    <property type="entry name" value="Chaperonin_GroES_sf"/>
</dbReference>
<comment type="caution">
    <text evidence="3">The sequence shown here is derived from an EMBL/GenBank/DDBJ whole genome shotgun (WGS) entry which is preliminary data.</text>
</comment>
<name>A0A5J4L4L4_9ZZZZ</name>
<evidence type="ECO:0000313" key="3">
    <source>
        <dbReference type="EMBL" id="GER93159.1"/>
    </source>
</evidence>
<dbReference type="SUPFAM" id="SSF50129">
    <property type="entry name" value="GroES-like"/>
    <property type="match status" value="1"/>
</dbReference>
<dbReference type="PANTHER" id="PTHR10772:SF58">
    <property type="entry name" value="CO-CHAPERONIN GROES"/>
    <property type="match status" value="1"/>
</dbReference>
<dbReference type="CDD" id="cd00320">
    <property type="entry name" value="cpn10"/>
    <property type="match status" value="1"/>
</dbReference>
<organism evidence="3">
    <name type="scientific">hot springs metagenome</name>
    <dbReference type="NCBI Taxonomy" id="433727"/>
    <lineage>
        <taxon>unclassified sequences</taxon>
        <taxon>metagenomes</taxon>
        <taxon>ecological metagenomes</taxon>
    </lineage>
</organism>
<keyword evidence="2" id="KW-0143">Chaperone</keyword>
<dbReference type="FunFam" id="2.30.33.40:FF:000001">
    <property type="entry name" value="10 kDa chaperonin"/>
    <property type="match status" value="1"/>
</dbReference>
<dbReference type="GO" id="GO:0044183">
    <property type="term" value="F:protein folding chaperone"/>
    <property type="evidence" value="ECO:0007669"/>
    <property type="project" value="InterPro"/>
</dbReference>
<evidence type="ECO:0000256" key="2">
    <source>
        <dbReference type="ARBA" id="ARBA00023186"/>
    </source>
</evidence>
<evidence type="ECO:0000256" key="1">
    <source>
        <dbReference type="ARBA" id="ARBA00006975"/>
    </source>
</evidence>